<evidence type="ECO:0000313" key="3">
    <source>
        <dbReference type="RefSeq" id="XP_035867071.1"/>
    </source>
</evidence>
<evidence type="ECO:0000313" key="2">
    <source>
        <dbReference type="Proteomes" id="UP000504628"/>
    </source>
</evidence>
<reference evidence="3" key="1">
    <citation type="submission" date="2025-08" db="UniProtKB">
        <authorList>
            <consortium name="RefSeq"/>
        </authorList>
    </citation>
    <scope>IDENTIFICATION</scope>
    <source>
        <tissue evidence="3">Muscle</tissue>
    </source>
</reference>
<proteinExistence type="predicted"/>
<feature type="region of interest" description="Disordered" evidence="1">
    <location>
        <begin position="1"/>
        <end position="135"/>
    </location>
</feature>
<name>A0A7E6CJL2_9CHIR</name>
<accession>A0A7E6CJL2</accession>
<feature type="compositionally biased region" description="Low complexity" evidence="1">
    <location>
        <begin position="46"/>
        <end position="55"/>
    </location>
</feature>
<gene>
    <name evidence="3" type="primary">LOC118497288</name>
</gene>
<organism evidence="2 3">
    <name type="scientific">Phyllostomus discolor</name>
    <name type="common">pale spear-nosed bat</name>
    <dbReference type="NCBI Taxonomy" id="89673"/>
    <lineage>
        <taxon>Eukaryota</taxon>
        <taxon>Metazoa</taxon>
        <taxon>Chordata</taxon>
        <taxon>Craniata</taxon>
        <taxon>Vertebrata</taxon>
        <taxon>Euteleostomi</taxon>
        <taxon>Mammalia</taxon>
        <taxon>Eutheria</taxon>
        <taxon>Laurasiatheria</taxon>
        <taxon>Chiroptera</taxon>
        <taxon>Yangochiroptera</taxon>
        <taxon>Phyllostomidae</taxon>
        <taxon>Phyllostominae</taxon>
        <taxon>Phyllostomus</taxon>
    </lineage>
</organism>
<keyword evidence="2" id="KW-1185">Reference proteome</keyword>
<dbReference type="RefSeq" id="XP_035867071.1">
    <property type="nucleotide sequence ID" value="XM_036011178.1"/>
</dbReference>
<feature type="compositionally biased region" description="Basic and acidic residues" evidence="1">
    <location>
        <begin position="95"/>
        <end position="107"/>
    </location>
</feature>
<sequence length="259" mass="27216">MATFSPVGLPAAARRPLCLQDPTGPTGGGSPLLRRPARRPRREVAVRTAPPLAGAPGPPRDGQGFGRDCFRGPVLPTAANSSRQRLPRGPFPRTLAREGDAGPRPRSPDGAARSAAPVHTPAHPRPEGPRNRRSAPGNQFLCVYRRVAFTGSGWGAIPLHAGHACPWRAVLMCGRLQPRVGGRPGRRFCVATSLPGGGRWWLPPPPPPPPRRFRESSWEPALTAGGAAMVSGDAGGLRGRWPSATPEQVLPRAGAALAG</sequence>
<dbReference type="AlphaFoldDB" id="A0A7E6CJL2"/>
<feature type="region of interest" description="Disordered" evidence="1">
    <location>
        <begin position="233"/>
        <end position="259"/>
    </location>
</feature>
<protein>
    <submittedName>
        <fullName evidence="3">Translation initiation factor IF-2-like isoform X1</fullName>
    </submittedName>
</protein>
<evidence type="ECO:0000256" key="1">
    <source>
        <dbReference type="SAM" id="MobiDB-lite"/>
    </source>
</evidence>
<dbReference type="GeneID" id="118497288"/>
<dbReference type="KEGG" id="pdic:118497288"/>
<dbReference type="InParanoid" id="A0A7E6CJL2"/>
<dbReference type="Proteomes" id="UP000504628">
    <property type="component" value="Chromosome 11"/>
</dbReference>